<accession>A0ABY5W576</accession>
<evidence type="ECO:0000313" key="2">
    <source>
        <dbReference type="EMBL" id="UWP85207.1"/>
    </source>
</evidence>
<gene>
    <name evidence="2" type="ORF">Dfulv_13635</name>
</gene>
<proteinExistence type="predicted"/>
<sequence length="59" mass="6866">MSTSHARKRPSAADGHRYDTAYVVVAVRLPGDHTDELAPPLVYRAEPHHHGRRERRRRR</sequence>
<feature type="region of interest" description="Disordered" evidence="1">
    <location>
        <begin position="33"/>
        <end position="59"/>
    </location>
</feature>
<dbReference type="EMBL" id="CP073720">
    <property type="protein sequence ID" value="UWP85207.1"/>
    <property type="molecule type" value="Genomic_DNA"/>
</dbReference>
<dbReference type="Proteomes" id="UP001059617">
    <property type="component" value="Chromosome"/>
</dbReference>
<feature type="compositionally biased region" description="Basic residues" evidence="1">
    <location>
        <begin position="47"/>
        <end position="59"/>
    </location>
</feature>
<reference evidence="2" key="2">
    <citation type="submission" date="2022-09" db="EMBL/GenBank/DDBJ databases">
        <title>Biosynthetic gene clusters of Dactylosporangioum fulvum.</title>
        <authorList>
            <person name="Caradec T."/>
        </authorList>
    </citation>
    <scope>NUCLEOTIDE SEQUENCE</scope>
    <source>
        <strain evidence="2">NRRL B-16292</strain>
    </source>
</reference>
<reference evidence="2" key="1">
    <citation type="submission" date="2021-04" db="EMBL/GenBank/DDBJ databases">
        <authorList>
            <person name="Hartkoorn R.C."/>
            <person name="Beaudoing E."/>
            <person name="Hot D."/>
        </authorList>
    </citation>
    <scope>NUCLEOTIDE SEQUENCE</scope>
    <source>
        <strain evidence="2">NRRL B-16292</strain>
    </source>
</reference>
<keyword evidence="3" id="KW-1185">Reference proteome</keyword>
<organism evidence="2 3">
    <name type="scientific">Dactylosporangium fulvum</name>
    <dbReference type="NCBI Taxonomy" id="53359"/>
    <lineage>
        <taxon>Bacteria</taxon>
        <taxon>Bacillati</taxon>
        <taxon>Actinomycetota</taxon>
        <taxon>Actinomycetes</taxon>
        <taxon>Micromonosporales</taxon>
        <taxon>Micromonosporaceae</taxon>
        <taxon>Dactylosporangium</taxon>
    </lineage>
</organism>
<evidence type="ECO:0000256" key="1">
    <source>
        <dbReference type="SAM" id="MobiDB-lite"/>
    </source>
</evidence>
<dbReference type="RefSeq" id="WP_259863289.1">
    <property type="nucleotide sequence ID" value="NZ_BAAAST010000006.1"/>
</dbReference>
<protein>
    <submittedName>
        <fullName evidence="2">Uncharacterized protein</fullName>
    </submittedName>
</protein>
<name>A0ABY5W576_9ACTN</name>
<evidence type="ECO:0000313" key="3">
    <source>
        <dbReference type="Proteomes" id="UP001059617"/>
    </source>
</evidence>